<gene>
    <name evidence="1" type="ORF">V5799_002748</name>
</gene>
<accession>A0AAQ4DAX9</accession>
<reference evidence="1 2" key="1">
    <citation type="journal article" date="2023" name="Arcadia Sci">
        <title>De novo assembly of a long-read Amblyomma americanum tick genome.</title>
        <authorList>
            <person name="Chou S."/>
            <person name="Poskanzer K.E."/>
            <person name="Rollins M."/>
            <person name="Thuy-Boun P.S."/>
        </authorList>
    </citation>
    <scope>NUCLEOTIDE SEQUENCE [LARGE SCALE GENOMIC DNA]</scope>
    <source>
        <strain evidence="1">F_SG_1</strain>
        <tissue evidence="1">Salivary glands</tissue>
    </source>
</reference>
<protein>
    <submittedName>
        <fullName evidence="1">Uncharacterized protein</fullName>
    </submittedName>
</protein>
<comment type="caution">
    <text evidence="1">The sequence shown here is derived from an EMBL/GenBank/DDBJ whole genome shotgun (WGS) entry which is preliminary data.</text>
</comment>
<name>A0AAQ4DAX9_AMBAM</name>
<sequence>MGDCKISDYTKWRPRHYHISCDYLLRGLVAKYDVEMIFDRRSNWMTTEVHVDNGWLTTHMDSHLGDCRKCTRLFRFDVGGYMAASLMPLQVPVDLPGSVIKQFEQEVVSRAKTEIAHALNRTYKYAVAARVALLKGADFAE</sequence>
<dbReference type="EMBL" id="JARKHS020032811">
    <property type="protein sequence ID" value="KAK8759619.1"/>
    <property type="molecule type" value="Genomic_DNA"/>
</dbReference>
<keyword evidence="2" id="KW-1185">Reference proteome</keyword>
<proteinExistence type="predicted"/>
<organism evidence="1 2">
    <name type="scientific">Amblyomma americanum</name>
    <name type="common">Lone star tick</name>
    <dbReference type="NCBI Taxonomy" id="6943"/>
    <lineage>
        <taxon>Eukaryota</taxon>
        <taxon>Metazoa</taxon>
        <taxon>Ecdysozoa</taxon>
        <taxon>Arthropoda</taxon>
        <taxon>Chelicerata</taxon>
        <taxon>Arachnida</taxon>
        <taxon>Acari</taxon>
        <taxon>Parasitiformes</taxon>
        <taxon>Ixodida</taxon>
        <taxon>Ixodoidea</taxon>
        <taxon>Ixodidae</taxon>
        <taxon>Amblyomminae</taxon>
        <taxon>Amblyomma</taxon>
    </lineage>
</organism>
<dbReference type="Proteomes" id="UP001321473">
    <property type="component" value="Unassembled WGS sequence"/>
</dbReference>
<evidence type="ECO:0000313" key="1">
    <source>
        <dbReference type="EMBL" id="KAK8759619.1"/>
    </source>
</evidence>
<evidence type="ECO:0000313" key="2">
    <source>
        <dbReference type="Proteomes" id="UP001321473"/>
    </source>
</evidence>
<dbReference type="AlphaFoldDB" id="A0AAQ4DAX9"/>